<feature type="transmembrane region" description="Helical" evidence="5">
    <location>
        <begin position="211"/>
        <end position="234"/>
    </location>
</feature>
<dbReference type="Gene3D" id="1.20.1420.30">
    <property type="entry name" value="NCX, central ion-binding region"/>
    <property type="match status" value="1"/>
</dbReference>
<feature type="domain" description="Sodium/calcium exchanger membrane region" evidence="6">
    <location>
        <begin position="3"/>
        <end position="140"/>
    </location>
</feature>
<feature type="non-terminal residue" evidence="7">
    <location>
        <position position="273"/>
    </location>
</feature>
<protein>
    <submittedName>
        <fullName evidence="7">Calcium/sodium antiporter</fullName>
    </submittedName>
</protein>
<evidence type="ECO:0000313" key="8">
    <source>
        <dbReference type="Proteomes" id="UP000547674"/>
    </source>
</evidence>
<dbReference type="PANTHER" id="PTHR10846">
    <property type="entry name" value="SODIUM/POTASSIUM/CALCIUM EXCHANGER"/>
    <property type="match status" value="1"/>
</dbReference>
<feature type="transmembrane region" description="Helical" evidence="5">
    <location>
        <begin position="123"/>
        <end position="140"/>
    </location>
</feature>
<feature type="transmembrane region" description="Helical" evidence="5">
    <location>
        <begin position="69"/>
        <end position="88"/>
    </location>
</feature>
<evidence type="ECO:0000256" key="1">
    <source>
        <dbReference type="ARBA" id="ARBA00004141"/>
    </source>
</evidence>
<reference evidence="7 8" key="1">
    <citation type="submission" date="2020-03" db="EMBL/GenBank/DDBJ databases">
        <title>Metabolic flexibility allows generalist bacteria to become dominant in a frequently disturbed ecosystem.</title>
        <authorList>
            <person name="Chen Y.-J."/>
            <person name="Leung P.M."/>
            <person name="Bay S.K."/>
            <person name="Hugenholtz P."/>
            <person name="Kessler A.J."/>
            <person name="Shelley G."/>
            <person name="Waite D.W."/>
            <person name="Cook P.L."/>
            <person name="Greening C."/>
        </authorList>
    </citation>
    <scope>NUCLEOTIDE SEQUENCE [LARGE SCALE GENOMIC DNA]</scope>
    <source>
        <strain evidence="7">SS_bin_28</strain>
    </source>
</reference>
<feature type="transmembrane region" description="Helical" evidence="5">
    <location>
        <begin position="241"/>
        <end position="263"/>
    </location>
</feature>
<comment type="caution">
    <text evidence="7">The sequence shown here is derived from an EMBL/GenBank/DDBJ whole genome shotgun (WGS) entry which is preliminary data.</text>
</comment>
<name>A0A7Y2E9M8_UNCEI</name>
<accession>A0A7Y2E9M8</accession>
<evidence type="ECO:0000259" key="6">
    <source>
        <dbReference type="Pfam" id="PF01699"/>
    </source>
</evidence>
<dbReference type="EMBL" id="JABDJR010000549">
    <property type="protein sequence ID" value="NNF07799.1"/>
    <property type="molecule type" value="Genomic_DNA"/>
</dbReference>
<evidence type="ECO:0000256" key="2">
    <source>
        <dbReference type="ARBA" id="ARBA00022692"/>
    </source>
</evidence>
<dbReference type="GO" id="GO:0005262">
    <property type="term" value="F:calcium channel activity"/>
    <property type="evidence" value="ECO:0007669"/>
    <property type="project" value="TreeGrafter"/>
</dbReference>
<dbReference type="Pfam" id="PF01699">
    <property type="entry name" value="Na_Ca_ex"/>
    <property type="match status" value="2"/>
</dbReference>
<dbReference type="PANTHER" id="PTHR10846:SF8">
    <property type="entry name" value="INNER MEMBRANE PROTEIN YRBG"/>
    <property type="match status" value="1"/>
</dbReference>
<comment type="subcellular location">
    <subcellularLocation>
        <location evidence="1">Membrane</location>
        <topology evidence="1">Multi-pass membrane protein</topology>
    </subcellularLocation>
</comment>
<dbReference type="GO" id="GO:0008273">
    <property type="term" value="F:calcium, potassium:sodium antiporter activity"/>
    <property type="evidence" value="ECO:0007669"/>
    <property type="project" value="TreeGrafter"/>
</dbReference>
<dbReference type="NCBIfam" id="TIGR00367">
    <property type="entry name" value="calcium/sodium antiporter"/>
    <property type="match status" value="1"/>
</dbReference>
<keyword evidence="2 5" id="KW-0812">Transmembrane</keyword>
<feature type="transmembrane region" description="Helical" evidence="5">
    <location>
        <begin position="173"/>
        <end position="199"/>
    </location>
</feature>
<feature type="domain" description="Sodium/calcium exchanger membrane region" evidence="6">
    <location>
        <begin position="177"/>
        <end position="265"/>
    </location>
</feature>
<evidence type="ECO:0000256" key="4">
    <source>
        <dbReference type="ARBA" id="ARBA00023136"/>
    </source>
</evidence>
<evidence type="ECO:0000256" key="3">
    <source>
        <dbReference type="ARBA" id="ARBA00022989"/>
    </source>
</evidence>
<dbReference type="AlphaFoldDB" id="A0A7Y2E9M8"/>
<dbReference type="InterPro" id="IPR044880">
    <property type="entry name" value="NCX_ion-bd_dom_sf"/>
</dbReference>
<sequence length="273" mass="28085">MTLGISLGVITLGAEALVRGASSLAMRLGVSPLFVGLTIVGFGTSSPELAASVTATLAGSTDISVGNAIGSNIFNVGIIVGITALIHPIRAQLRAIRRDLMVAILAVATPWLSLAFGGTLPRFAGVLLVSSLITYVFFAYRTSRTADVQDTELAKAELLDTVDIPRFRALDKLWVNVVLIVGGLAMLVLGSKVFVGAALTLARAAGMSELMIGLTIVSAGTSLPELVTSVVAAARRNADIAVGNIIGSNIFNMFGVLGVSAAIRPQTLSTPVV</sequence>
<dbReference type="InterPro" id="IPR004481">
    <property type="entry name" value="K/Na/Ca-exchanger"/>
</dbReference>
<dbReference type="Proteomes" id="UP000547674">
    <property type="component" value="Unassembled WGS sequence"/>
</dbReference>
<proteinExistence type="predicted"/>
<keyword evidence="3 5" id="KW-1133">Transmembrane helix</keyword>
<organism evidence="7 8">
    <name type="scientific">Eiseniibacteriota bacterium</name>
    <dbReference type="NCBI Taxonomy" id="2212470"/>
    <lineage>
        <taxon>Bacteria</taxon>
        <taxon>Candidatus Eiseniibacteriota</taxon>
    </lineage>
</organism>
<evidence type="ECO:0000256" key="5">
    <source>
        <dbReference type="SAM" id="Phobius"/>
    </source>
</evidence>
<dbReference type="GO" id="GO:0006874">
    <property type="term" value="P:intracellular calcium ion homeostasis"/>
    <property type="evidence" value="ECO:0007669"/>
    <property type="project" value="TreeGrafter"/>
</dbReference>
<keyword evidence="4 5" id="KW-0472">Membrane</keyword>
<dbReference type="InterPro" id="IPR004837">
    <property type="entry name" value="NaCa_Exmemb"/>
</dbReference>
<feature type="transmembrane region" description="Helical" evidence="5">
    <location>
        <begin position="100"/>
        <end position="117"/>
    </location>
</feature>
<evidence type="ECO:0000313" key="7">
    <source>
        <dbReference type="EMBL" id="NNF07799.1"/>
    </source>
</evidence>
<gene>
    <name evidence="7" type="ORF">HKN21_13630</name>
</gene>
<dbReference type="GO" id="GO:0005886">
    <property type="term" value="C:plasma membrane"/>
    <property type="evidence" value="ECO:0007669"/>
    <property type="project" value="TreeGrafter"/>
</dbReference>